<feature type="transmembrane region" description="Helical" evidence="2">
    <location>
        <begin position="204"/>
        <end position="227"/>
    </location>
</feature>
<evidence type="ECO:0008006" key="5">
    <source>
        <dbReference type="Google" id="ProtNLM"/>
    </source>
</evidence>
<dbReference type="EMBL" id="JALLAZ020001339">
    <property type="protein sequence ID" value="KAL3776665.1"/>
    <property type="molecule type" value="Genomic_DNA"/>
</dbReference>
<evidence type="ECO:0000256" key="1">
    <source>
        <dbReference type="SAM" id="MobiDB-lite"/>
    </source>
</evidence>
<gene>
    <name evidence="3" type="ORF">ACHAW5_008696</name>
</gene>
<protein>
    <recommendedName>
        <fullName evidence="5">Transmembrane protein 107</fullName>
    </recommendedName>
</protein>
<feature type="transmembrane region" description="Helical" evidence="2">
    <location>
        <begin position="107"/>
        <end position="130"/>
    </location>
</feature>
<keyword evidence="2" id="KW-0472">Membrane</keyword>
<evidence type="ECO:0000313" key="3">
    <source>
        <dbReference type="EMBL" id="KAL3776665.1"/>
    </source>
</evidence>
<feature type="compositionally biased region" description="Polar residues" evidence="1">
    <location>
        <begin position="8"/>
        <end position="23"/>
    </location>
</feature>
<keyword evidence="4" id="KW-1185">Reference proteome</keyword>
<dbReference type="Proteomes" id="UP001530315">
    <property type="component" value="Unassembled WGS sequence"/>
</dbReference>
<accession>A0ABD3NLB9</accession>
<feature type="transmembrane region" description="Helical" evidence="2">
    <location>
        <begin position="171"/>
        <end position="192"/>
    </location>
</feature>
<evidence type="ECO:0000313" key="4">
    <source>
        <dbReference type="Proteomes" id="UP001530315"/>
    </source>
</evidence>
<evidence type="ECO:0000256" key="2">
    <source>
        <dbReference type="SAM" id="Phobius"/>
    </source>
</evidence>
<dbReference type="AlphaFoldDB" id="A0ABD3NLB9"/>
<feature type="region of interest" description="Disordered" evidence="1">
    <location>
        <begin position="1"/>
        <end position="57"/>
    </location>
</feature>
<feature type="transmembrane region" description="Helical" evidence="2">
    <location>
        <begin position="263"/>
        <end position="291"/>
    </location>
</feature>
<comment type="caution">
    <text evidence="3">The sequence shown here is derived from an EMBL/GenBank/DDBJ whole genome shotgun (WGS) entry which is preliminary data.</text>
</comment>
<keyword evidence="2" id="KW-0812">Transmembrane</keyword>
<organism evidence="3 4">
    <name type="scientific">Stephanodiscus triporus</name>
    <dbReference type="NCBI Taxonomy" id="2934178"/>
    <lineage>
        <taxon>Eukaryota</taxon>
        <taxon>Sar</taxon>
        <taxon>Stramenopiles</taxon>
        <taxon>Ochrophyta</taxon>
        <taxon>Bacillariophyta</taxon>
        <taxon>Coscinodiscophyceae</taxon>
        <taxon>Thalassiosirophycidae</taxon>
        <taxon>Stephanodiscales</taxon>
        <taxon>Stephanodiscaceae</taxon>
        <taxon>Stephanodiscus</taxon>
    </lineage>
</organism>
<proteinExistence type="predicted"/>
<reference evidence="3 4" key="1">
    <citation type="submission" date="2024-10" db="EMBL/GenBank/DDBJ databases">
        <title>Updated reference genomes for cyclostephanoid diatoms.</title>
        <authorList>
            <person name="Roberts W.R."/>
            <person name="Alverson A.J."/>
        </authorList>
    </citation>
    <scope>NUCLEOTIDE SEQUENCE [LARGE SCALE GENOMIC DNA]</scope>
    <source>
        <strain evidence="3 4">AJA276-08</strain>
    </source>
</reference>
<keyword evidence="2" id="KW-1133">Transmembrane helix</keyword>
<feature type="compositionally biased region" description="Basic and acidic residues" evidence="1">
    <location>
        <begin position="44"/>
        <end position="57"/>
    </location>
</feature>
<sequence length="317" mass="35581">MNALRLMDSQTASRTNPPTNTSIDLDVRFKYANRSTPTPSTDDESSRSSHDDDPRDDIIRRRLSNRSYHIPGNNFCQDLCMYAKNNHVVFGIFCHHPLHPITTRHRLVILLGSLSFGLTMTNAVYLYFLWGRDDVDYSDTAISVSLGLGGDVVDNTLAEDTLKIDISHGMATLWTVGAAAHSFFDLVLWRMIACSCTERKCCRVFGWNTAVSVVMLTVAVTTFVALLRAYESTLEDIQNAEYIDENGLQKTDFRYLYGCLLELAISIFVYTPMIQLILFSGILGCGVLPVLGGRSYRLREDARRESARVHSTGVDRV</sequence>
<name>A0ABD3NLB9_9STRA</name>